<dbReference type="AlphaFoldDB" id="A0AAE3VQ72"/>
<dbReference type="NCBIfam" id="TIGR00369">
    <property type="entry name" value="unchar_dom_1"/>
    <property type="match status" value="1"/>
</dbReference>
<dbReference type="EMBL" id="JAUSUL010000002">
    <property type="protein sequence ID" value="MDQ0316126.1"/>
    <property type="molecule type" value="Genomic_DNA"/>
</dbReference>
<evidence type="ECO:0000313" key="5">
    <source>
        <dbReference type="Proteomes" id="UP001229244"/>
    </source>
</evidence>
<dbReference type="InterPro" id="IPR039298">
    <property type="entry name" value="ACOT13"/>
</dbReference>
<evidence type="ECO:0000256" key="2">
    <source>
        <dbReference type="ARBA" id="ARBA00022801"/>
    </source>
</evidence>
<comment type="similarity">
    <text evidence="1">Belongs to the thioesterase PaaI family.</text>
</comment>
<dbReference type="Gene3D" id="3.10.129.10">
    <property type="entry name" value="Hotdog Thioesterase"/>
    <property type="match status" value="1"/>
</dbReference>
<keyword evidence="5" id="KW-1185">Reference proteome</keyword>
<dbReference type="InterPro" id="IPR029069">
    <property type="entry name" value="HotDog_dom_sf"/>
</dbReference>
<dbReference type="PANTHER" id="PTHR21660">
    <property type="entry name" value="THIOESTERASE SUPERFAMILY MEMBER-RELATED"/>
    <property type="match status" value="1"/>
</dbReference>
<dbReference type="InterPro" id="IPR003736">
    <property type="entry name" value="PAAI_dom"/>
</dbReference>
<accession>A0AAE3VQ72</accession>
<dbReference type="SUPFAM" id="SSF54637">
    <property type="entry name" value="Thioesterase/thiol ester dehydrase-isomerase"/>
    <property type="match status" value="1"/>
</dbReference>
<dbReference type="RefSeq" id="WP_306885953.1">
    <property type="nucleotide sequence ID" value="NZ_JAUSUL010000002.1"/>
</dbReference>
<dbReference type="InterPro" id="IPR006683">
    <property type="entry name" value="Thioestr_dom"/>
</dbReference>
<dbReference type="PANTHER" id="PTHR21660:SF1">
    <property type="entry name" value="ACYL-COENZYME A THIOESTERASE 13"/>
    <property type="match status" value="1"/>
</dbReference>
<evidence type="ECO:0000259" key="3">
    <source>
        <dbReference type="Pfam" id="PF03061"/>
    </source>
</evidence>
<reference evidence="4" key="1">
    <citation type="submission" date="2023-07" db="EMBL/GenBank/DDBJ databases">
        <title>Genomic Encyclopedia of Type Strains, Phase IV (KMG-IV): sequencing the most valuable type-strain genomes for metagenomic binning, comparative biology and taxonomic classification.</title>
        <authorList>
            <person name="Goeker M."/>
        </authorList>
    </citation>
    <scope>NUCLEOTIDE SEQUENCE</scope>
    <source>
        <strain evidence="4">DSM 21202</strain>
    </source>
</reference>
<dbReference type="Pfam" id="PF03061">
    <property type="entry name" value="4HBT"/>
    <property type="match status" value="1"/>
</dbReference>
<dbReference type="Proteomes" id="UP001229244">
    <property type="component" value="Unassembled WGS sequence"/>
</dbReference>
<comment type="caution">
    <text evidence="4">The sequence shown here is derived from an EMBL/GenBank/DDBJ whole genome shotgun (WGS) entry which is preliminary data.</text>
</comment>
<protein>
    <submittedName>
        <fullName evidence="4">Uncharacterized protein (TIGR00369 family)</fullName>
    </submittedName>
</protein>
<dbReference type="GO" id="GO:0047617">
    <property type="term" value="F:fatty acyl-CoA hydrolase activity"/>
    <property type="evidence" value="ECO:0007669"/>
    <property type="project" value="InterPro"/>
</dbReference>
<feature type="domain" description="Thioesterase" evidence="3">
    <location>
        <begin position="63"/>
        <end position="134"/>
    </location>
</feature>
<evidence type="ECO:0000313" key="4">
    <source>
        <dbReference type="EMBL" id="MDQ0316126.1"/>
    </source>
</evidence>
<dbReference type="CDD" id="cd03443">
    <property type="entry name" value="PaaI_thioesterase"/>
    <property type="match status" value="1"/>
</dbReference>
<name>A0AAE3VQ72_9HYPH</name>
<evidence type="ECO:0000256" key="1">
    <source>
        <dbReference type="ARBA" id="ARBA00008324"/>
    </source>
</evidence>
<keyword evidence="2" id="KW-0378">Hydrolase</keyword>
<gene>
    <name evidence="4" type="ORF">J2S73_002583</name>
</gene>
<proteinExistence type="inferred from homology"/>
<organism evidence="4 5">
    <name type="scientific">Amorphus orientalis</name>
    <dbReference type="NCBI Taxonomy" id="649198"/>
    <lineage>
        <taxon>Bacteria</taxon>
        <taxon>Pseudomonadati</taxon>
        <taxon>Pseudomonadota</taxon>
        <taxon>Alphaproteobacteria</taxon>
        <taxon>Hyphomicrobiales</taxon>
        <taxon>Amorphaceae</taxon>
        <taxon>Amorphus</taxon>
    </lineage>
</organism>
<sequence length="157" mass="16758">MPMDARATDLPRFEPRNPDYERLIRDSFYKQGLMRTLGAEIADIVPGAVDLRLPASDGVTQQHGYIHAGATTALADTAAGCAALTLFPAGTGVLTSEFKVNLLNPAVGDVVVAEGRVIKSGRRLTICKADVYGERNNASVHILTGLFTMVCVENLEG</sequence>